<gene>
    <name evidence="1" type="ORF">Bfra_011019</name>
</gene>
<keyword evidence="2" id="KW-1185">Reference proteome</keyword>
<comment type="caution">
    <text evidence="1">The sequence shown here is derived from an EMBL/GenBank/DDBJ whole genome shotgun (WGS) entry which is preliminary data.</text>
</comment>
<dbReference type="EMBL" id="JABFCT010000016">
    <property type="protein sequence ID" value="KAF5869819.1"/>
    <property type="molecule type" value="Genomic_DNA"/>
</dbReference>
<dbReference type="RefSeq" id="XP_037188767.1">
    <property type="nucleotide sequence ID" value="XM_037341348.1"/>
</dbReference>
<accession>A0A8H6EEX1</accession>
<reference evidence="1 2" key="1">
    <citation type="journal article" date="2020" name="Phytopathology">
        <title>A high-quality genome resource of Botrytis fragariae, a new and rapidly spreading fungal pathogen causing strawberry gray mold in the U.S.A.</title>
        <authorList>
            <person name="Wu Y."/>
            <person name="Saski C.A."/>
            <person name="Schnabel G."/>
            <person name="Xiao S."/>
            <person name="Hu M."/>
        </authorList>
    </citation>
    <scope>NUCLEOTIDE SEQUENCE [LARGE SCALE GENOMIC DNA]</scope>
    <source>
        <strain evidence="1 2">BVB16</strain>
    </source>
</reference>
<dbReference type="Proteomes" id="UP000531561">
    <property type="component" value="Unassembled WGS sequence"/>
</dbReference>
<protein>
    <submittedName>
        <fullName evidence="1">Uncharacterized protein</fullName>
    </submittedName>
</protein>
<proteinExistence type="predicted"/>
<evidence type="ECO:0000313" key="1">
    <source>
        <dbReference type="EMBL" id="KAF5869819.1"/>
    </source>
</evidence>
<name>A0A8H6EEX1_9HELO</name>
<dbReference type="GeneID" id="59265040"/>
<dbReference type="AlphaFoldDB" id="A0A8H6EEX1"/>
<evidence type="ECO:0000313" key="2">
    <source>
        <dbReference type="Proteomes" id="UP000531561"/>
    </source>
</evidence>
<organism evidence="1 2">
    <name type="scientific">Botrytis fragariae</name>
    <dbReference type="NCBI Taxonomy" id="1964551"/>
    <lineage>
        <taxon>Eukaryota</taxon>
        <taxon>Fungi</taxon>
        <taxon>Dikarya</taxon>
        <taxon>Ascomycota</taxon>
        <taxon>Pezizomycotina</taxon>
        <taxon>Leotiomycetes</taxon>
        <taxon>Helotiales</taxon>
        <taxon>Sclerotiniaceae</taxon>
        <taxon>Botrytis</taxon>
    </lineage>
</organism>
<dbReference type="OrthoDB" id="10546588at2759"/>
<sequence>MRNALFRRHRNLSSGLRFQGMEVTETRMTESAHDGLIIIASYLDQNAITWGKYQPWKIL</sequence>